<dbReference type="Proteomes" id="UP000613582">
    <property type="component" value="Unassembled WGS sequence"/>
</dbReference>
<dbReference type="AlphaFoldDB" id="A0A8J2Y7P5"/>
<protein>
    <recommendedName>
        <fullName evidence="4">DUF2891 domain-containing protein</fullName>
    </recommendedName>
</protein>
<comment type="caution">
    <text evidence="2">The sequence shown here is derived from an EMBL/GenBank/DDBJ whole genome shotgun (WGS) entry which is preliminary data.</text>
</comment>
<sequence length="381" mass="42154">MLRSILASGLAAWFFLAGPVMAEDAPGAEGTLDQALAQPLAERFARLALDCVHREFPNKIAHVFQGDEDAKTPRELYPAFYGCFDWHSSVHGHWLLTRVLRTYPDTALRDEIVAALDQSFTPENIAGEVAYFGGEGRASFERPYGLAWFLQLMTELREWDDPKAREWADTLAPLEEAVVARITDWLPKLAYPIRLGTHNQSAFAFGLFLDWADATGNDDVAALVRRKSMEFHEKDVNCPLAYEPSGEDFLSPCLMEADLMRRVIEGEAYASWLDAFLPQIPFDGSGGWLEPGIVLDPADGKLVHLDGVNLSRAWALEGIAAALPQGDARIPALIAAAEIHREAGIASVSADHYEGSHWLASFATYLVTRRGIKGDDNERQD</sequence>
<keyword evidence="1" id="KW-0732">Signal</keyword>
<organism evidence="2 3">
    <name type="scientific">Aquisalinus flavus</name>
    <dbReference type="NCBI Taxonomy" id="1526572"/>
    <lineage>
        <taxon>Bacteria</taxon>
        <taxon>Pseudomonadati</taxon>
        <taxon>Pseudomonadota</taxon>
        <taxon>Alphaproteobacteria</taxon>
        <taxon>Parvularculales</taxon>
        <taxon>Parvularculaceae</taxon>
        <taxon>Aquisalinus</taxon>
    </lineage>
</organism>
<name>A0A8J2Y7P5_9PROT</name>
<dbReference type="EMBL" id="BMGH01000001">
    <property type="protein sequence ID" value="GGD17459.1"/>
    <property type="molecule type" value="Genomic_DNA"/>
</dbReference>
<dbReference type="Pfam" id="PF11199">
    <property type="entry name" value="DUF2891"/>
    <property type="match status" value="1"/>
</dbReference>
<reference evidence="2" key="1">
    <citation type="journal article" date="2014" name="Int. J. Syst. Evol. Microbiol.">
        <title>Complete genome sequence of Corynebacterium casei LMG S-19264T (=DSM 44701T), isolated from a smear-ripened cheese.</title>
        <authorList>
            <consortium name="US DOE Joint Genome Institute (JGI-PGF)"/>
            <person name="Walter F."/>
            <person name="Albersmeier A."/>
            <person name="Kalinowski J."/>
            <person name="Ruckert C."/>
        </authorList>
    </citation>
    <scope>NUCLEOTIDE SEQUENCE</scope>
    <source>
        <strain evidence="2">CGMCC 1.12921</strain>
    </source>
</reference>
<keyword evidence="3" id="KW-1185">Reference proteome</keyword>
<evidence type="ECO:0000256" key="1">
    <source>
        <dbReference type="SAM" id="SignalP"/>
    </source>
</evidence>
<feature type="chain" id="PRO_5035310136" description="DUF2891 domain-containing protein" evidence="1">
    <location>
        <begin position="23"/>
        <end position="381"/>
    </location>
</feature>
<proteinExistence type="predicted"/>
<evidence type="ECO:0000313" key="3">
    <source>
        <dbReference type="Proteomes" id="UP000613582"/>
    </source>
</evidence>
<accession>A0A8J2Y7P5</accession>
<evidence type="ECO:0000313" key="2">
    <source>
        <dbReference type="EMBL" id="GGD17459.1"/>
    </source>
</evidence>
<reference evidence="2" key="2">
    <citation type="submission" date="2020-09" db="EMBL/GenBank/DDBJ databases">
        <authorList>
            <person name="Sun Q."/>
            <person name="Zhou Y."/>
        </authorList>
    </citation>
    <scope>NUCLEOTIDE SEQUENCE</scope>
    <source>
        <strain evidence="2">CGMCC 1.12921</strain>
    </source>
</reference>
<evidence type="ECO:0008006" key="4">
    <source>
        <dbReference type="Google" id="ProtNLM"/>
    </source>
</evidence>
<feature type="signal peptide" evidence="1">
    <location>
        <begin position="1"/>
        <end position="22"/>
    </location>
</feature>
<dbReference type="InterPro" id="IPR021365">
    <property type="entry name" value="DUF2891"/>
</dbReference>
<gene>
    <name evidence="2" type="ORF">GCM10011342_27810</name>
</gene>